<evidence type="ECO:0000256" key="2">
    <source>
        <dbReference type="ARBA" id="ARBA00022741"/>
    </source>
</evidence>
<dbReference type="InterPro" id="IPR011129">
    <property type="entry name" value="CSD"/>
</dbReference>
<feature type="domain" description="Rho RNA-BD" evidence="13">
    <location>
        <begin position="69"/>
        <end position="142"/>
    </location>
</feature>
<dbReference type="Proteomes" id="UP000569951">
    <property type="component" value="Unassembled WGS sequence"/>
</dbReference>
<proteinExistence type="inferred from homology"/>
<dbReference type="GO" id="GO:0016787">
    <property type="term" value="F:hydrolase activity"/>
    <property type="evidence" value="ECO:0007669"/>
    <property type="project" value="UniProtKB-KW"/>
</dbReference>
<dbReference type="Pfam" id="PF07497">
    <property type="entry name" value="Rho_RNA_bind"/>
    <property type="match status" value="1"/>
</dbReference>
<comment type="similarity">
    <text evidence="9 11">Belongs to the Rho family.</text>
</comment>
<keyword evidence="3 9" id="KW-0378">Hydrolase</keyword>
<keyword evidence="4 9" id="KW-0347">Helicase</keyword>
<comment type="function">
    <text evidence="9">Facilitates transcription termination by a mechanism that involves Rho binding to the nascent RNA, activation of Rho's RNA-dependent ATPase activity, and release of the mRNA from the DNA template.</text>
</comment>
<sequence>MTSAPNPGAGGGRGGKRRDEGLKFRDLQTKILPELHLLAAQVGIENYRKLKKDELALAILEKQAEGEGMRMARGYLEISPDGYGFLQDNLLSAESRSVIVSAGLIKQYQLRTGDFIVGRARPPRDNERYGTLMRVEAVNDMDPATAAKRPKFDDLIPTFPDRQLVLEDPTMPDNLAMRVIDLLVPIGMGQRGLIVAPPKAGKTTLLKKIANSIVKNYPDITVMVLLVDERPEEVTDFRESVKGAQVVASTFDEPPQNHVRVAEFVHERARRIVEEGGDVVILLDSITRLARANNLVTPPTGRTLSGGLDSNALHWPKRFLGAARNIRGGGSLTILATALVETGSRMDDVIFEEFKGTGNMELQLSRRLEERRIFPAVDILKSGTRREELLLSEEVLRKMWLLRKVISDMDPAEAMDMLLSRMSKTRNNMEFLSTLGGG</sequence>
<evidence type="ECO:0000256" key="8">
    <source>
        <dbReference type="ARBA" id="ARBA00023163"/>
    </source>
</evidence>
<name>A0A841HWW0_9DEIO</name>
<evidence type="ECO:0000256" key="11">
    <source>
        <dbReference type="PROSITE-ProRule" id="PRU01203"/>
    </source>
</evidence>
<dbReference type="NCBIfam" id="NF006886">
    <property type="entry name" value="PRK09376.1"/>
    <property type="match status" value="1"/>
</dbReference>
<dbReference type="GO" id="GO:0003723">
    <property type="term" value="F:RNA binding"/>
    <property type="evidence" value="ECO:0007669"/>
    <property type="project" value="UniProtKB-UniRule"/>
</dbReference>
<dbReference type="InterPro" id="IPR004665">
    <property type="entry name" value="Term_rho"/>
</dbReference>
<dbReference type="Gene3D" id="3.40.50.300">
    <property type="entry name" value="P-loop containing nucleotide triphosphate hydrolases"/>
    <property type="match status" value="1"/>
</dbReference>
<organism evidence="14 15">
    <name type="scientific">Deinobacterium chartae</name>
    <dbReference type="NCBI Taxonomy" id="521158"/>
    <lineage>
        <taxon>Bacteria</taxon>
        <taxon>Thermotogati</taxon>
        <taxon>Deinococcota</taxon>
        <taxon>Deinococci</taxon>
        <taxon>Deinococcales</taxon>
        <taxon>Deinococcaceae</taxon>
        <taxon>Deinobacterium</taxon>
    </lineage>
</organism>
<keyword evidence="15" id="KW-1185">Reference proteome</keyword>
<comment type="caution">
    <text evidence="9">Lacks conserved residue(s) required for the propagation of feature annotation.</text>
</comment>
<dbReference type="Pfam" id="PF00006">
    <property type="entry name" value="ATP-synt_ab"/>
    <property type="match status" value="1"/>
</dbReference>
<dbReference type="SUPFAM" id="SSF50249">
    <property type="entry name" value="Nucleic acid-binding proteins"/>
    <property type="match status" value="1"/>
</dbReference>
<gene>
    <name evidence="9" type="primary">rho</name>
    <name evidence="14" type="ORF">HNR42_000102</name>
</gene>
<dbReference type="Gene3D" id="2.40.50.140">
    <property type="entry name" value="Nucleic acid-binding proteins"/>
    <property type="match status" value="1"/>
</dbReference>
<keyword evidence="7 9" id="KW-0805">Transcription regulation</keyword>
<protein>
    <recommendedName>
        <fullName evidence="9 10">Transcription termination factor Rho</fullName>
        <ecNumber evidence="9 10">3.6.4.-</ecNumber>
    </recommendedName>
    <alternativeName>
        <fullName evidence="9">ATP-dependent helicase Rho</fullName>
    </alternativeName>
</protein>
<dbReference type="InterPro" id="IPR011112">
    <property type="entry name" value="Rho-like_N"/>
</dbReference>
<evidence type="ECO:0000256" key="7">
    <source>
        <dbReference type="ARBA" id="ARBA00023015"/>
    </source>
</evidence>
<dbReference type="Pfam" id="PF07498">
    <property type="entry name" value="Rho_N"/>
    <property type="match status" value="1"/>
</dbReference>
<evidence type="ECO:0000256" key="10">
    <source>
        <dbReference type="NCBIfam" id="TIGR00767"/>
    </source>
</evidence>
<evidence type="ECO:0000256" key="5">
    <source>
        <dbReference type="ARBA" id="ARBA00022840"/>
    </source>
</evidence>
<keyword evidence="8 9" id="KW-0804">Transcription</keyword>
<reference evidence="14 15" key="1">
    <citation type="submission" date="2020-08" db="EMBL/GenBank/DDBJ databases">
        <title>Genomic Encyclopedia of Type Strains, Phase IV (KMG-IV): sequencing the most valuable type-strain genomes for metagenomic binning, comparative biology and taxonomic classification.</title>
        <authorList>
            <person name="Goeker M."/>
        </authorList>
    </citation>
    <scope>NUCLEOTIDE SEQUENCE [LARGE SCALE GENOMIC DNA]</scope>
    <source>
        <strain evidence="14 15">DSM 21458</strain>
    </source>
</reference>
<dbReference type="EC" id="3.6.4.-" evidence="9 10"/>
<feature type="binding site" evidence="9">
    <location>
        <begin position="187"/>
        <end position="192"/>
    </location>
    <ligand>
        <name>ATP</name>
        <dbReference type="ChEBI" id="CHEBI:30616"/>
    </ligand>
</feature>
<dbReference type="InterPro" id="IPR003593">
    <property type="entry name" value="AAA+_ATPase"/>
</dbReference>
<accession>A0A841HWW0</accession>
<dbReference type="AlphaFoldDB" id="A0A841HWW0"/>
<dbReference type="HAMAP" id="MF_01884">
    <property type="entry name" value="Rho"/>
    <property type="match status" value="1"/>
</dbReference>
<dbReference type="PROSITE" id="PS51856">
    <property type="entry name" value="RHO_RNA_BD"/>
    <property type="match status" value="1"/>
</dbReference>
<evidence type="ECO:0000256" key="1">
    <source>
        <dbReference type="ARBA" id="ARBA00022472"/>
    </source>
</evidence>
<dbReference type="InterPro" id="IPR000194">
    <property type="entry name" value="ATPase_F1/V1/A1_a/bsu_nucl-bd"/>
</dbReference>
<dbReference type="GO" id="GO:0006353">
    <property type="term" value="P:DNA-templated transcription termination"/>
    <property type="evidence" value="ECO:0007669"/>
    <property type="project" value="UniProtKB-UniRule"/>
</dbReference>
<comment type="subunit">
    <text evidence="9">Homohexamer. The homohexamer assembles into an open ring structure.</text>
</comment>
<evidence type="ECO:0000256" key="12">
    <source>
        <dbReference type="SAM" id="MobiDB-lite"/>
    </source>
</evidence>
<dbReference type="PANTHER" id="PTHR46425">
    <property type="entry name" value="TRANSCRIPTION TERMINATION FACTOR RHO"/>
    <property type="match status" value="1"/>
</dbReference>
<dbReference type="NCBIfam" id="TIGR00767">
    <property type="entry name" value="rho"/>
    <property type="match status" value="1"/>
</dbReference>
<dbReference type="GO" id="GO:0004386">
    <property type="term" value="F:helicase activity"/>
    <property type="evidence" value="ECO:0007669"/>
    <property type="project" value="UniProtKB-UniRule"/>
</dbReference>
<evidence type="ECO:0000256" key="3">
    <source>
        <dbReference type="ARBA" id="ARBA00022801"/>
    </source>
</evidence>
<dbReference type="SMART" id="SM00357">
    <property type="entry name" value="CSP"/>
    <property type="match status" value="1"/>
</dbReference>
<evidence type="ECO:0000256" key="4">
    <source>
        <dbReference type="ARBA" id="ARBA00022806"/>
    </source>
</evidence>
<dbReference type="InterPro" id="IPR011113">
    <property type="entry name" value="Rho_RNA-bd"/>
</dbReference>
<dbReference type="SUPFAM" id="SSF68912">
    <property type="entry name" value="Rho N-terminal domain-like"/>
    <property type="match status" value="1"/>
</dbReference>
<evidence type="ECO:0000313" key="15">
    <source>
        <dbReference type="Proteomes" id="UP000569951"/>
    </source>
</evidence>
<dbReference type="InterPro" id="IPR036269">
    <property type="entry name" value="Rho_N_sf"/>
</dbReference>
<dbReference type="GO" id="GO:0008186">
    <property type="term" value="F:ATP-dependent activity, acting on RNA"/>
    <property type="evidence" value="ECO:0007669"/>
    <property type="project" value="UniProtKB-UniRule"/>
</dbReference>
<dbReference type="EMBL" id="JACHHG010000001">
    <property type="protein sequence ID" value="MBB6096690.1"/>
    <property type="molecule type" value="Genomic_DNA"/>
</dbReference>
<dbReference type="CDD" id="cd04459">
    <property type="entry name" value="Rho_CSD"/>
    <property type="match status" value="1"/>
</dbReference>
<comment type="caution">
    <text evidence="14">The sequence shown here is derived from an EMBL/GenBank/DDBJ whole genome shotgun (WGS) entry which is preliminary data.</text>
</comment>
<dbReference type="InterPro" id="IPR027417">
    <property type="entry name" value="P-loop_NTPase"/>
</dbReference>
<dbReference type="InterPro" id="IPR041703">
    <property type="entry name" value="Rho_factor_ATP-bd"/>
</dbReference>
<dbReference type="SMART" id="SM00382">
    <property type="entry name" value="AAA"/>
    <property type="match status" value="1"/>
</dbReference>
<dbReference type="SMART" id="SM00959">
    <property type="entry name" value="Rho_N"/>
    <property type="match status" value="1"/>
</dbReference>
<keyword evidence="1 9" id="KW-0806">Transcription termination</keyword>
<keyword evidence="5 9" id="KW-0067">ATP-binding</keyword>
<evidence type="ECO:0000313" key="14">
    <source>
        <dbReference type="EMBL" id="MBB6096690.1"/>
    </source>
</evidence>
<keyword evidence="6 9" id="KW-0694">RNA-binding</keyword>
<dbReference type="GO" id="GO:0005524">
    <property type="term" value="F:ATP binding"/>
    <property type="evidence" value="ECO:0007669"/>
    <property type="project" value="UniProtKB-UniRule"/>
</dbReference>
<keyword evidence="2 9" id="KW-0547">Nucleotide-binding</keyword>
<evidence type="ECO:0000256" key="6">
    <source>
        <dbReference type="ARBA" id="ARBA00022884"/>
    </source>
</evidence>
<dbReference type="InterPro" id="IPR012340">
    <property type="entry name" value="NA-bd_OB-fold"/>
</dbReference>
<dbReference type="CDD" id="cd01128">
    <property type="entry name" value="rho_factor_C"/>
    <property type="match status" value="1"/>
</dbReference>
<evidence type="ECO:0000256" key="9">
    <source>
        <dbReference type="HAMAP-Rule" id="MF_01884"/>
    </source>
</evidence>
<feature type="binding site" evidence="9">
    <location>
        <begin position="199"/>
        <end position="204"/>
    </location>
    <ligand>
        <name>ATP</name>
        <dbReference type="ChEBI" id="CHEBI:30616"/>
    </ligand>
</feature>
<dbReference type="SUPFAM" id="SSF52540">
    <property type="entry name" value="P-loop containing nucleoside triphosphate hydrolases"/>
    <property type="match status" value="1"/>
</dbReference>
<evidence type="ECO:0000259" key="13">
    <source>
        <dbReference type="PROSITE" id="PS51856"/>
    </source>
</evidence>
<feature type="region of interest" description="Disordered" evidence="12">
    <location>
        <begin position="1"/>
        <end position="20"/>
    </location>
</feature>
<dbReference type="PANTHER" id="PTHR46425:SF1">
    <property type="entry name" value="TRANSCRIPTION TERMINATION FACTOR RHO"/>
    <property type="match status" value="1"/>
</dbReference>
<feature type="binding site" evidence="9">
    <location>
        <position position="230"/>
    </location>
    <ligand>
        <name>ATP</name>
        <dbReference type="ChEBI" id="CHEBI:30616"/>
    </ligand>
</feature>